<dbReference type="AlphaFoldDB" id="A0A0K8PXD7"/>
<evidence type="ECO:0000313" key="2">
    <source>
        <dbReference type="Proteomes" id="UP000053859"/>
    </source>
</evidence>
<protein>
    <submittedName>
        <fullName evidence="1">Uncharacterized protein</fullName>
    </submittedName>
</protein>
<reference evidence="1" key="1">
    <citation type="journal article" date="2015" name="Genome Announc.">
        <title>Draft Genome Sequence of Thiostrepton-Producing Streptomyces azureus ATCC 14921.</title>
        <authorList>
            <person name="Sakihara K."/>
            <person name="Maeda J."/>
            <person name="Tashiro K."/>
            <person name="Fujino Y."/>
            <person name="Kuhara S."/>
            <person name="Ohshima T."/>
            <person name="Ogata S."/>
            <person name="Doi K."/>
        </authorList>
    </citation>
    <scope>NUCLEOTIDE SEQUENCE [LARGE SCALE GENOMIC DNA]</scope>
    <source>
        <strain evidence="1">ATCC14921</strain>
    </source>
</reference>
<dbReference type="EMBL" id="DF968465">
    <property type="protein sequence ID" value="GAP52587.1"/>
    <property type="molecule type" value="Genomic_DNA"/>
</dbReference>
<accession>A0A0K8PXD7</accession>
<sequence>MVPSRHGCGGHAVYTDLLRQITRTLQRLISQIAHLSPMRSPLVCLWGSDLAVLPGRGPFRAGALFAASGCFGTAMADLRRWITLAARERVLISQA</sequence>
<evidence type="ECO:0000313" key="1">
    <source>
        <dbReference type="EMBL" id="GAP52587.1"/>
    </source>
</evidence>
<proteinExistence type="predicted"/>
<organism evidence="1 2">
    <name type="scientific">Streptomyces azureus</name>
    <dbReference type="NCBI Taxonomy" id="146537"/>
    <lineage>
        <taxon>Bacteria</taxon>
        <taxon>Bacillati</taxon>
        <taxon>Actinomycetota</taxon>
        <taxon>Actinomycetes</taxon>
        <taxon>Kitasatosporales</taxon>
        <taxon>Streptomycetaceae</taxon>
        <taxon>Streptomyces</taxon>
    </lineage>
</organism>
<dbReference type="PATRIC" id="fig|146537.3.peg.7862"/>
<name>A0A0K8PXD7_STRAJ</name>
<gene>
    <name evidence="1" type="ORF">SAZU_7464</name>
</gene>
<keyword evidence="2" id="KW-1185">Reference proteome</keyword>
<dbReference type="Proteomes" id="UP000053859">
    <property type="component" value="Unassembled WGS sequence"/>
</dbReference>